<dbReference type="AlphaFoldDB" id="A0A7J0E6T7"/>
<reference evidence="2 3" key="1">
    <citation type="submission" date="2019-07" db="EMBL/GenBank/DDBJ databases">
        <title>De Novo Assembly of kiwifruit Actinidia rufa.</title>
        <authorList>
            <person name="Sugita-Konishi S."/>
            <person name="Sato K."/>
            <person name="Mori E."/>
            <person name="Abe Y."/>
            <person name="Kisaki G."/>
            <person name="Hamano K."/>
            <person name="Suezawa K."/>
            <person name="Otani M."/>
            <person name="Fukuda T."/>
            <person name="Manabe T."/>
            <person name="Gomi K."/>
            <person name="Tabuchi M."/>
            <person name="Akimitsu K."/>
            <person name="Kataoka I."/>
        </authorList>
    </citation>
    <scope>NUCLEOTIDE SEQUENCE [LARGE SCALE GENOMIC DNA]</scope>
    <source>
        <strain evidence="3">cv. Fuchu</strain>
    </source>
</reference>
<dbReference type="EMBL" id="BJWL01000002">
    <property type="protein sequence ID" value="GFY82213.1"/>
    <property type="molecule type" value="Genomic_DNA"/>
</dbReference>
<evidence type="ECO:0000313" key="3">
    <source>
        <dbReference type="Proteomes" id="UP000585474"/>
    </source>
</evidence>
<dbReference type="PANTHER" id="PTHR46085">
    <property type="entry name" value="ARFGAP/RECO-RELATED"/>
    <property type="match status" value="1"/>
</dbReference>
<organism evidence="2 3">
    <name type="scientific">Actinidia rufa</name>
    <dbReference type="NCBI Taxonomy" id="165716"/>
    <lineage>
        <taxon>Eukaryota</taxon>
        <taxon>Viridiplantae</taxon>
        <taxon>Streptophyta</taxon>
        <taxon>Embryophyta</taxon>
        <taxon>Tracheophyta</taxon>
        <taxon>Spermatophyta</taxon>
        <taxon>Magnoliopsida</taxon>
        <taxon>eudicotyledons</taxon>
        <taxon>Gunneridae</taxon>
        <taxon>Pentapetalae</taxon>
        <taxon>asterids</taxon>
        <taxon>Ericales</taxon>
        <taxon>Actinidiaceae</taxon>
        <taxon>Actinidia</taxon>
    </lineage>
</organism>
<dbReference type="Proteomes" id="UP000585474">
    <property type="component" value="Unassembled WGS sequence"/>
</dbReference>
<proteinExistence type="predicted"/>
<dbReference type="InterPro" id="IPR044820">
    <property type="entry name" value="AGD14-like"/>
</dbReference>
<dbReference type="GO" id="GO:0005096">
    <property type="term" value="F:GTPase activator activity"/>
    <property type="evidence" value="ECO:0007669"/>
    <property type="project" value="InterPro"/>
</dbReference>
<name>A0A7J0E6T7_9ERIC</name>
<dbReference type="OrthoDB" id="6036at2759"/>
<keyword evidence="3" id="KW-1185">Reference proteome</keyword>
<evidence type="ECO:0000313" key="2">
    <source>
        <dbReference type="EMBL" id="GFY82213.1"/>
    </source>
</evidence>
<accession>A0A7J0E6T7</accession>
<gene>
    <name evidence="2" type="ORF">Acr_02g0004530</name>
</gene>
<protein>
    <submittedName>
        <fullName evidence="2">Uncharacterized protein</fullName>
    </submittedName>
</protein>
<sequence>MKFISRKWDSQFHSFPDSSNVERIWDFIKHVYVDRRYTGERSFDKPPRVKMGEAEDSYENRRDAYQAGSQSPPYEDTYEVMNVVIAKDLVLVEEVKIGIIKILVTKEEVLDMIKKVCGESSPSSFQCKSTGVGPFGFVSSSICSGSNCWNTCGFTCKQLNNFPPASAQAGAPVGHMTVSLFGVGAPAAATTNKLTTFPSGGAPAAAPGSATVFPSNGGQ</sequence>
<evidence type="ECO:0000256" key="1">
    <source>
        <dbReference type="SAM" id="MobiDB-lite"/>
    </source>
</evidence>
<dbReference type="PANTHER" id="PTHR46085:SF3">
    <property type="entry name" value="ARF GTPASE ACTIVATING PROTEIN"/>
    <property type="match status" value="1"/>
</dbReference>
<feature type="compositionally biased region" description="Basic and acidic residues" evidence="1">
    <location>
        <begin position="43"/>
        <end position="64"/>
    </location>
</feature>
<comment type="caution">
    <text evidence="2">The sequence shown here is derived from an EMBL/GenBank/DDBJ whole genome shotgun (WGS) entry which is preliminary data.</text>
</comment>
<feature type="region of interest" description="Disordered" evidence="1">
    <location>
        <begin position="43"/>
        <end position="72"/>
    </location>
</feature>